<feature type="compositionally biased region" description="Polar residues" evidence="3">
    <location>
        <begin position="112"/>
        <end position="122"/>
    </location>
</feature>
<protein>
    <submittedName>
        <fullName evidence="5">Histone RNA hairpin-binding protein</fullName>
    </submittedName>
</protein>
<dbReference type="Pfam" id="PF15247">
    <property type="entry name" value="SLBP_RNA_bind"/>
    <property type="match status" value="1"/>
</dbReference>
<dbReference type="GO" id="GO:0071207">
    <property type="term" value="F:histone pre-mRNA stem-loop binding"/>
    <property type="evidence" value="ECO:0007669"/>
    <property type="project" value="TreeGrafter"/>
</dbReference>
<dbReference type="Gene3D" id="1.10.8.1120">
    <property type="entry name" value="Histone RNA hairpin-binding protein RNA-binding domain"/>
    <property type="match status" value="1"/>
</dbReference>
<organism evidence="5 6">
    <name type="scientific">Echinococcus granulosus</name>
    <name type="common">Hydatid tapeworm</name>
    <dbReference type="NCBI Taxonomy" id="6210"/>
    <lineage>
        <taxon>Eukaryota</taxon>
        <taxon>Metazoa</taxon>
        <taxon>Spiralia</taxon>
        <taxon>Lophotrochozoa</taxon>
        <taxon>Platyhelminthes</taxon>
        <taxon>Cestoda</taxon>
        <taxon>Eucestoda</taxon>
        <taxon>Cyclophyllidea</taxon>
        <taxon>Taeniidae</taxon>
        <taxon>Echinococcus</taxon>
        <taxon>Echinococcus granulosus group</taxon>
    </lineage>
</organism>
<evidence type="ECO:0000313" key="6">
    <source>
        <dbReference type="Proteomes" id="UP000019149"/>
    </source>
</evidence>
<dbReference type="KEGG" id="egl:EGR_08140"/>
<proteinExistence type="inferred from homology"/>
<feature type="region of interest" description="Disordered" evidence="3">
    <location>
        <begin position="18"/>
        <end position="126"/>
    </location>
</feature>
<keyword evidence="2" id="KW-0694">RNA-binding</keyword>
<dbReference type="PANTHER" id="PTHR17408">
    <property type="entry name" value="HISTONE RNA HAIRPIN-BINDING PROTEIN"/>
    <property type="match status" value="1"/>
</dbReference>
<dbReference type="RefSeq" id="XP_024348185.1">
    <property type="nucleotide sequence ID" value="XM_024497389.1"/>
</dbReference>
<dbReference type="AlphaFoldDB" id="W6UUD0"/>
<dbReference type="FunFam" id="1.10.8.1120:FF:000001">
    <property type="entry name" value="Histone RNA hairpin-binding protein-like"/>
    <property type="match status" value="1"/>
</dbReference>
<accession>W6UUD0</accession>
<evidence type="ECO:0000256" key="3">
    <source>
        <dbReference type="SAM" id="MobiDB-lite"/>
    </source>
</evidence>
<dbReference type="STRING" id="6210.W6UUD0"/>
<dbReference type="EMBL" id="APAU02000097">
    <property type="protein sequence ID" value="EUB56989.1"/>
    <property type="molecule type" value="Genomic_DNA"/>
</dbReference>
<feature type="domain" description="Histone RNA hairpin-binding protein RNA-binding" evidence="4">
    <location>
        <begin position="192"/>
        <end position="257"/>
    </location>
</feature>
<dbReference type="InterPro" id="IPR029344">
    <property type="entry name" value="SLBP_RNA_bind"/>
</dbReference>
<dbReference type="GeneID" id="36343855"/>
<dbReference type="GO" id="GO:0005737">
    <property type="term" value="C:cytoplasm"/>
    <property type="evidence" value="ECO:0007669"/>
    <property type="project" value="TreeGrafter"/>
</dbReference>
<evidence type="ECO:0000259" key="4">
    <source>
        <dbReference type="Pfam" id="PF15247"/>
    </source>
</evidence>
<dbReference type="PANTHER" id="PTHR17408:SF0">
    <property type="entry name" value="HISTONE RNA HAIRPIN-BINDING PROTEIN"/>
    <property type="match status" value="1"/>
</dbReference>
<dbReference type="GO" id="GO:0006398">
    <property type="term" value="P:mRNA 3'-end processing by stem-loop binding and cleavage"/>
    <property type="evidence" value="ECO:0007669"/>
    <property type="project" value="TreeGrafter"/>
</dbReference>
<evidence type="ECO:0000256" key="1">
    <source>
        <dbReference type="ARBA" id="ARBA00006151"/>
    </source>
</evidence>
<dbReference type="InterPro" id="IPR026502">
    <property type="entry name" value="SLBP1/SLBP2"/>
</dbReference>
<comment type="similarity">
    <text evidence="1">Belongs to the SLBP family.</text>
</comment>
<name>W6UUD0_ECHGR</name>
<dbReference type="InterPro" id="IPR038294">
    <property type="entry name" value="SLBP_RNA_bind_sf"/>
</dbReference>
<feature type="region of interest" description="Disordered" evidence="3">
    <location>
        <begin position="273"/>
        <end position="305"/>
    </location>
</feature>
<feature type="compositionally biased region" description="Basic residues" evidence="3">
    <location>
        <begin position="92"/>
        <end position="104"/>
    </location>
</feature>
<dbReference type="OMA" id="WRRDIHN"/>
<evidence type="ECO:0000256" key="2">
    <source>
        <dbReference type="ARBA" id="ARBA00022884"/>
    </source>
</evidence>
<evidence type="ECO:0000313" key="5">
    <source>
        <dbReference type="EMBL" id="EUB56989.1"/>
    </source>
</evidence>
<sequence>MGAIDLIFMSEGGFFRRSRKSAPTRKVAPSETFQRDRSNLRNRGDEVLTESSSSRDVLDDEAGSSLHLTPRGRRRYLIDRPMRPPRMSTPVHRGRSLRTPRSSKRKYEETDSSLPGQTQSADQKYRQEYDPYLEIRKARERLSLYKSKGDCDPDEFLSKDSDRDLQRYEEKLRRRYSEQGDFTGDIELERRQSELLRRQRDIDVGKTTEKYAEYVLKIPKPKREKHHPRTPNKFRVVSRRAWDGMIRKWRRDIHNYENLNSDDTWRSLASDVSMSSNSRSSSPEHVTSPDERRGGKKSSTSKGLRQLAELETDEDTLQGGKKVTQSASLVAGLTDEETLNDSDIKWNLRGRKVLVPVRENTPAPDVIHSGLTNDLAVLKVKRDDLKTRQNFQNQTNRKPAPNVQSGKRIPSRWTLRTVECWVACLVGRHDRSPTTECDSFQKEVFQSVCWCPRMRAGRGRVSRAGIGVLAFPHYLILISIRAEALANTLTALSN</sequence>
<gene>
    <name evidence="5" type="ORF">EGR_08140</name>
</gene>
<dbReference type="GO" id="GO:0071204">
    <property type="term" value="C:histone pre-mRNA 3'end processing complex"/>
    <property type="evidence" value="ECO:0007669"/>
    <property type="project" value="TreeGrafter"/>
</dbReference>
<feature type="compositionally biased region" description="Basic and acidic residues" evidence="3">
    <location>
        <begin position="33"/>
        <end position="46"/>
    </location>
</feature>
<comment type="caution">
    <text evidence="5">The sequence shown here is derived from an EMBL/GenBank/DDBJ whole genome shotgun (WGS) entry which is preliminary data.</text>
</comment>
<dbReference type="GO" id="GO:0003729">
    <property type="term" value="F:mRNA binding"/>
    <property type="evidence" value="ECO:0007669"/>
    <property type="project" value="InterPro"/>
</dbReference>
<dbReference type="CTD" id="36343855"/>
<dbReference type="Proteomes" id="UP000019149">
    <property type="component" value="Unassembled WGS sequence"/>
</dbReference>
<dbReference type="OrthoDB" id="265795at2759"/>
<dbReference type="GO" id="GO:0051028">
    <property type="term" value="P:mRNA transport"/>
    <property type="evidence" value="ECO:0007669"/>
    <property type="project" value="TreeGrafter"/>
</dbReference>
<keyword evidence="6" id="KW-1185">Reference proteome</keyword>
<reference evidence="5 6" key="1">
    <citation type="journal article" date="2013" name="Nat. Genet.">
        <title>The genome of the hydatid tapeworm Echinococcus granulosus.</title>
        <authorList>
            <person name="Zheng H."/>
            <person name="Zhang W."/>
            <person name="Zhang L."/>
            <person name="Zhang Z."/>
            <person name="Li J."/>
            <person name="Lu G."/>
            <person name="Zhu Y."/>
            <person name="Wang Y."/>
            <person name="Huang Y."/>
            <person name="Liu J."/>
            <person name="Kang H."/>
            <person name="Chen J."/>
            <person name="Wang L."/>
            <person name="Chen A."/>
            <person name="Yu S."/>
            <person name="Gao Z."/>
            <person name="Jin L."/>
            <person name="Gu W."/>
            <person name="Wang Z."/>
            <person name="Zhao L."/>
            <person name="Shi B."/>
            <person name="Wen H."/>
            <person name="Lin R."/>
            <person name="Jones M.K."/>
            <person name="Brejova B."/>
            <person name="Vinar T."/>
            <person name="Zhao G."/>
            <person name="McManus D.P."/>
            <person name="Chen Z."/>
            <person name="Zhou Y."/>
            <person name="Wang S."/>
        </authorList>
    </citation>
    <scope>NUCLEOTIDE SEQUENCE [LARGE SCALE GENOMIC DNA]</scope>
</reference>